<protein>
    <submittedName>
        <fullName evidence="2">Uncharacterized protein</fullName>
    </submittedName>
</protein>
<evidence type="ECO:0000256" key="1">
    <source>
        <dbReference type="SAM" id="MobiDB-lite"/>
    </source>
</evidence>
<evidence type="ECO:0000313" key="2">
    <source>
        <dbReference type="EMBL" id="MBI1685200.1"/>
    </source>
</evidence>
<name>A0ABS0T273_9CAUL</name>
<accession>A0ABS0T273</accession>
<reference evidence="2 3" key="1">
    <citation type="submission" date="2020-11" db="EMBL/GenBank/DDBJ databases">
        <title>genome sequence of strain KACC 18849.</title>
        <authorList>
            <person name="Gao J."/>
            <person name="Zhang X."/>
        </authorList>
    </citation>
    <scope>NUCLEOTIDE SEQUENCE [LARGE SCALE GENOMIC DNA]</scope>
    <source>
        <strain evidence="2 3">KACC 18849</strain>
    </source>
</reference>
<keyword evidence="3" id="KW-1185">Reference proteome</keyword>
<comment type="caution">
    <text evidence="2">The sequence shown here is derived from an EMBL/GenBank/DDBJ whole genome shotgun (WGS) entry which is preliminary data.</text>
</comment>
<gene>
    <name evidence="2" type="ORF">I4Q42_16135</name>
</gene>
<dbReference type="RefSeq" id="WP_198577104.1">
    <property type="nucleotide sequence ID" value="NZ_JADWOX010000011.1"/>
</dbReference>
<sequence length="103" mass="11051">MVPHAETSDPTRLLYTVEVGGQEIGCGRRLAGEKLSDDLLLVICVPGREGRVVRANLVPPTWKAAWSWSRCGCTPGPSRRRAARHAPGRPGRRARRAAGALGG</sequence>
<organism evidence="2 3">
    <name type="scientific">Caulobacter hibisci</name>
    <dbReference type="NCBI Taxonomy" id="2035993"/>
    <lineage>
        <taxon>Bacteria</taxon>
        <taxon>Pseudomonadati</taxon>
        <taxon>Pseudomonadota</taxon>
        <taxon>Alphaproteobacteria</taxon>
        <taxon>Caulobacterales</taxon>
        <taxon>Caulobacteraceae</taxon>
        <taxon>Caulobacter</taxon>
    </lineage>
</organism>
<dbReference type="Proteomes" id="UP000639859">
    <property type="component" value="Unassembled WGS sequence"/>
</dbReference>
<dbReference type="EMBL" id="JADWOX010000011">
    <property type="protein sequence ID" value="MBI1685200.1"/>
    <property type="molecule type" value="Genomic_DNA"/>
</dbReference>
<evidence type="ECO:0000313" key="3">
    <source>
        <dbReference type="Proteomes" id="UP000639859"/>
    </source>
</evidence>
<feature type="compositionally biased region" description="Basic residues" evidence="1">
    <location>
        <begin position="78"/>
        <end position="96"/>
    </location>
</feature>
<feature type="region of interest" description="Disordered" evidence="1">
    <location>
        <begin position="74"/>
        <end position="103"/>
    </location>
</feature>
<proteinExistence type="predicted"/>